<sequence length="117" mass="13243">MMILLPRGKDTHIFCPNSWKSVESYCLKVAIISSICNFTLSTTTSYTLVLMHACSSKIPFTHAHSYVHLHLLPPCPYKPKPTCIHFLTYSPTWTLARTLRLSTTSKQTNNLSSLEVK</sequence>
<dbReference type="AlphaFoldDB" id="A0A8T2TEM1"/>
<organism evidence="1 2">
    <name type="scientific">Ceratopteris richardii</name>
    <name type="common">Triangle waterfern</name>
    <dbReference type="NCBI Taxonomy" id="49495"/>
    <lineage>
        <taxon>Eukaryota</taxon>
        <taxon>Viridiplantae</taxon>
        <taxon>Streptophyta</taxon>
        <taxon>Embryophyta</taxon>
        <taxon>Tracheophyta</taxon>
        <taxon>Polypodiopsida</taxon>
        <taxon>Polypodiidae</taxon>
        <taxon>Polypodiales</taxon>
        <taxon>Pteridineae</taxon>
        <taxon>Pteridaceae</taxon>
        <taxon>Parkerioideae</taxon>
        <taxon>Ceratopteris</taxon>
    </lineage>
</organism>
<evidence type="ECO:0000313" key="1">
    <source>
        <dbReference type="EMBL" id="KAH7415508.1"/>
    </source>
</evidence>
<keyword evidence="2" id="KW-1185">Reference proteome</keyword>
<gene>
    <name evidence="1" type="ORF">KP509_14G049100</name>
</gene>
<protein>
    <submittedName>
        <fullName evidence="1">Uncharacterized protein</fullName>
    </submittedName>
</protein>
<evidence type="ECO:0000313" key="2">
    <source>
        <dbReference type="Proteomes" id="UP000825935"/>
    </source>
</evidence>
<accession>A0A8T2TEM1</accession>
<name>A0A8T2TEM1_CERRI</name>
<comment type="caution">
    <text evidence="1">The sequence shown here is derived from an EMBL/GenBank/DDBJ whole genome shotgun (WGS) entry which is preliminary data.</text>
</comment>
<reference evidence="1" key="1">
    <citation type="submission" date="2021-08" db="EMBL/GenBank/DDBJ databases">
        <title>WGS assembly of Ceratopteris richardii.</title>
        <authorList>
            <person name="Marchant D.B."/>
            <person name="Chen G."/>
            <person name="Jenkins J."/>
            <person name="Shu S."/>
            <person name="Leebens-Mack J."/>
            <person name="Grimwood J."/>
            <person name="Schmutz J."/>
            <person name="Soltis P."/>
            <person name="Soltis D."/>
            <person name="Chen Z.-H."/>
        </authorList>
    </citation>
    <scope>NUCLEOTIDE SEQUENCE</scope>
    <source>
        <strain evidence="1">Whitten #5841</strain>
        <tissue evidence="1">Leaf</tissue>
    </source>
</reference>
<dbReference type="EMBL" id="CM035419">
    <property type="protein sequence ID" value="KAH7415508.1"/>
    <property type="molecule type" value="Genomic_DNA"/>
</dbReference>
<proteinExistence type="predicted"/>
<dbReference type="Proteomes" id="UP000825935">
    <property type="component" value="Chromosome 14"/>
</dbReference>